<evidence type="ECO:0000313" key="1">
    <source>
        <dbReference type="EMBL" id="KKN11799.1"/>
    </source>
</evidence>
<protein>
    <submittedName>
        <fullName evidence="1">Uncharacterized protein</fullName>
    </submittedName>
</protein>
<dbReference type="AlphaFoldDB" id="A0A0F9N1H0"/>
<sequence length="540" mass="55719">MTIFVEGVRGTGIANRIPFWTSTTDIGADAVITDGAGGWSSIVFASFGATPSLTGEIRLANNTSLRYRNGADTSDIQCVHMSGANTLTLGNTLTGNTTLNSGPAGILLNTVNVPRVEINATRANFALSLNIDDTAATEMGLAGAVGVLDLRLGGAAGGATRPTFVRIDAGTLVQLETVGANRFQFSSSQFLLSVVNQSFSSGVGTVLIQHQATAVASGGTFSIVARDSTQAGSTGASLIERSGDGLVADGEVLLSKGTTTSLLGTADGLLELGGLRAAGARPANITIAPQTLFDVTIAGASVFDARVDKVDCKEPLFRSANGSFVEETLTAGRTIVETTDPDTLLLDPNGVDRLVTLPAEAASDGLFYWIRNTGIVAANLDVQDDTPTAIVSIPNGSGALLKCNGVAWRQSGGERLTTLHALIEDRAPVESTASDTFVTLASAAATTFSGRPLLCFVSVMLFPTVANTGVQFAIQIDAGADAVASQMLLQETEHSAVPGQVIVTPTAGSHTLRIRWRRMGGAGTLTLDANDQILLHAIEL</sequence>
<reference evidence="1" key="1">
    <citation type="journal article" date="2015" name="Nature">
        <title>Complex archaea that bridge the gap between prokaryotes and eukaryotes.</title>
        <authorList>
            <person name="Spang A."/>
            <person name="Saw J.H."/>
            <person name="Jorgensen S.L."/>
            <person name="Zaremba-Niedzwiedzka K."/>
            <person name="Martijn J."/>
            <person name="Lind A.E."/>
            <person name="van Eijk R."/>
            <person name="Schleper C."/>
            <person name="Guy L."/>
            <person name="Ettema T.J."/>
        </authorList>
    </citation>
    <scope>NUCLEOTIDE SEQUENCE</scope>
</reference>
<organism evidence="1">
    <name type="scientific">marine sediment metagenome</name>
    <dbReference type="NCBI Taxonomy" id="412755"/>
    <lineage>
        <taxon>unclassified sequences</taxon>
        <taxon>metagenomes</taxon>
        <taxon>ecological metagenomes</taxon>
    </lineage>
</organism>
<gene>
    <name evidence="1" type="ORF">LCGC14_1022830</name>
</gene>
<name>A0A0F9N1H0_9ZZZZ</name>
<comment type="caution">
    <text evidence="1">The sequence shown here is derived from an EMBL/GenBank/DDBJ whole genome shotgun (WGS) entry which is preliminary data.</text>
</comment>
<accession>A0A0F9N1H0</accession>
<proteinExistence type="predicted"/>
<dbReference type="EMBL" id="LAZR01004098">
    <property type="protein sequence ID" value="KKN11799.1"/>
    <property type="molecule type" value="Genomic_DNA"/>
</dbReference>